<evidence type="ECO:0000259" key="7">
    <source>
        <dbReference type="SMART" id="SM00409"/>
    </source>
</evidence>
<dbReference type="Ensembl" id="ENSEEET00000050652.2">
    <property type="protein sequence ID" value="ENSEEEP00000050105.2"/>
    <property type="gene ID" value="ENSEEEG00000029093.1"/>
</dbReference>
<dbReference type="InterPro" id="IPR003599">
    <property type="entry name" value="Ig_sub"/>
</dbReference>
<evidence type="ECO:0000313" key="8">
    <source>
        <dbReference type="Ensembl" id="ENSEEEP00000050105.2"/>
    </source>
</evidence>
<keyword evidence="9" id="KW-1185">Reference proteome</keyword>
<organism evidence="8 9">
    <name type="scientific">Electrophorus electricus</name>
    <name type="common">Electric eel</name>
    <name type="synonym">Gymnotus electricus</name>
    <dbReference type="NCBI Taxonomy" id="8005"/>
    <lineage>
        <taxon>Eukaryota</taxon>
        <taxon>Metazoa</taxon>
        <taxon>Chordata</taxon>
        <taxon>Craniata</taxon>
        <taxon>Vertebrata</taxon>
        <taxon>Euteleostomi</taxon>
        <taxon>Actinopterygii</taxon>
        <taxon>Neopterygii</taxon>
        <taxon>Teleostei</taxon>
        <taxon>Ostariophysi</taxon>
        <taxon>Gymnotiformes</taxon>
        <taxon>Gymnotoidei</taxon>
        <taxon>Gymnotidae</taxon>
        <taxon>Electrophorus</taxon>
    </lineage>
</organism>
<comment type="subcellular location">
    <subcellularLocation>
        <location evidence="1">Membrane</location>
    </subcellularLocation>
</comment>
<keyword evidence="6" id="KW-0393">Immunoglobulin domain</keyword>
<sequence>MGLLSLTHTAVLGLTVEQSCPSVTKAEKKSAFISCTVTNLNDSNYVHWYQQKDGEPFKRILYINKGGINIIRDRNHPEASEFTVKQEQLNVYILKVDRVKQSHSAVYYCACWDTSVHSDRNYSHPVQKLSHY</sequence>
<reference evidence="8" key="5">
    <citation type="submission" date="2025-09" db="UniProtKB">
        <authorList>
            <consortium name="Ensembl"/>
        </authorList>
    </citation>
    <scope>IDENTIFICATION</scope>
</reference>
<dbReference type="InterPro" id="IPR036179">
    <property type="entry name" value="Ig-like_dom_sf"/>
</dbReference>
<name>A0A4W4HNM3_ELEEL</name>
<dbReference type="Pfam" id="PF07686">
    <property type="entry name" value="V-set"/>
    <property type="match status" value="1"/>
</dbReference>
<reference evidence="9" key="2">
    <citation type="journal article" date="2017" name="Sci. Adv.">
        <title>A tail of two voltages: Proteomic comparison of the three electric organs of the electric eel.</title>
        <authorList>
            <person name="Traeger L.L."/>
            <person name="Sabat G."/>
            <person name="Barrett-Wilt G.A."/>
            <person name="Wells G.B."/>
            <person name="Sussman M.R."/>
        </authorList>
    </citation>
    <scope>NUCLEOTIDE SEQUENCE [LARGE SCALE GENOMIC DNA]</scope>
</reference>
<evidence type="ECO:0000256" key="1">
    <source>
        <dbReference type="ARBA" id="ARBA00004370"/>
    </source>
</evidence>
<keyword evidence="5" id="KW-0675">Receptor</keyword>
<dbReference type="PANTHER" id="PTHR19256:SF65">
    <property type="entry name" value="T CELL RECEPTOR GAMMA CONSTANT 1-RELATED"/>
    <property type="match status" value="1"/>
</dbReference>
<keyword evidence="2" id="KW-0812">Transmembrane</keyword>
<evidence type="ECO:0000256" key="6">
    <source>
        <dbReference type="ARBA" id="ARBA00023319"/>
    </source>
</evidence>
<evidence type="ECO:0000256" key="2">
    <source>
        <dbReference type="ARBA" id="ARBA00022692"/>
    </source>
</evidence>
<evidence type="ECO:0000256" key="3">
    <source>
        <dbReference type="ARBA" id="ARBA00022989"/>
    </source>
</evidence>
<dbReference type="Proteomes" id="UP000314983">
    <property type="component" value="Chromosome 18"/>
</dbReference>
<dbReference type="GO" id="GO:0016020">
    <property type="term" value="C:membrane"/>
    <property type="evidence" value="ECO:0007669"/>
    <property type="project" value="UniProtKB-SubCell"/>
</dbReference>
<dbReference type="InterPro" id="IPR013783">
    <property type="entry name" value="Ig-like_fold"/>
</dbReference>
<proteinExistence type="predicted"/>
<reference evidence="8" key="3">
    <citation type="submission" date="2020-05" db="EMBL/GenBank/DDBJ databases">
        <title>Electrophorus electricus (electric eel) genome, fEleEle1, primary haplotype.</title>
        <authorList>
            <person name="Myers G."/>
            <person name="Meyer A."/>
            <person name="Fedrigo O."/>
            <person name="Formenti G."/>
            <person name="Rhie A."/>
            <person name="Tracey A."/>
            <person name="Sims Y."/>
            <person name="Jarvis E.D."/>
        </authorList>
    </citation>
    <scope>NUCLEOTIDE SEQUENCE [LARGE SCALE GENOMIC DNA]</scope>
</reference>
<dbReference type="SUPFAM" id="SSF48726">
    <property type="entry name" value="Immunoglobulin"/>
    <property type="match status" value="1"/>
</dbReference>
<evidence type="ECO:0000256" key="5">
    <source>
        <dbReference type="ARBA" id="ARBA00023170"/>
    </source>
</evidence>
<dbReference type="GeneTree" id="ENSGT00940000168125"/>
<dbReference type="PANTHER" id="PTHR19256">
    <property type="entry name" value="T-CELL RECEPTOR GAMMA CHAIN"/>
    <property type="match status" value="1"/>
</dbReference>
<evidence type="ECO:0000313" key="9">
    <source>
        <dbReference type="Proteomes" id="UP000314983"/>
    </source>
</evidence>
<dbReference type="AlphaFoldDB" id="A0A4W4HNM3"/>
<feature type="domain" description="Immunoglobulin" evidence="7">
    <location>
        <begin position="20"/>
        <end position="132"/>
    </location>
</feature>
<keyword evidence="3" id="KW-1133">Transmembrane helix</keyword>
<dbReference type="InterPro" id="IPR051117">
    <property type="entry name" value="TRG_var/const_region"/>
</dbReference>
<dbReference type="SMART" id="SM00409">
    <property type="entry name" value="IG"/>
    <property type="match status" value="1"/>
</dbReference>
<keyword evidence="4" id="KW-0472">Membrane</keyword>
<dbReference type="InterPro" id="IPR013106">
    <property type="entry name" value="Ig_V-set"/>
</dbReference>
<protein>
    <recommendedName>
        <fullName evidence="7">Immunoglobulin domain-containing protein</fullName>
    </recommendedName>
</protein>
<reference evidence="9" key="1">
    <citation type="journal article" date="2014" name="Science">
        <title>Nonhuman genetics. Genomic basis for the convergent evolution of electric organs.</title>
        <authorList>
            <person name="Gallant J.R."/>
            <person name="Traeger L.L."/>
            <person name="Volkening J.D."/>
            <person name="Moffett H."/>
            <person name="Chen P.H."/>
            <person name="Novina C.D."/>
            <person name="Phillips G.N.Jr."/>
            <person name="Anand R."/>
            <person name="Wells G.B."/>
            <person name="Pinch M."/>
            <person name="Guth R."/>
            <person name="Unguez G.A."/>
            <person name="Albert J.S."/>
            <person name="Zakon H.H."/>
            <person name="Samanta M.P."/>
            <person name="Sussman M.R."/>
        </authorList>
    </citation>
    <scope>NUCLEOTIDE SEQUENCE [LARGE SCALE GENOMIC DNA]</scope>
</reference>
<reference evidence="8" key="4">
    <citation type="submission" date="2025-08" db="UniProtKB">
        <authorList>
            <consortium name="Ensembl"/>
        </authorList>
    </citation>
    <scope>IDENTIFICATION</scope>
</reference>
<evidence type="ECO:0000256" key="4">
    <source>
        <dbReference type="ARBA" id="ARBA00023136"/>
    </source>
</evidence>
<dbReference type="Gene3D" id="2.60.40.10">
    <property type="entry name" value="Immunoglobulins"/>
    <property type="match status" value="1"/>
</dbReference>
<accession>A0A4W4HNM3</accession>